<accession>A0A6A5U6E4</accession>
<dbReference type="Gene3D" id="3.30.1490.20">
    <property type="entry name" value="ATP-grasp fold, A domain"/>
    <property type="match status" value="1"/>
</dbReference>
<proteinExistence type="predicted"/>
<evidence type="ECO:0000256" key="3">
    <source>
        <dbReference type="ARBA" id="ARBA00022840"/>
    </source>
</evidence>
<evidence type="ECO:0000256" key="1">
    <source>
        <dbReference type="ARBA" id="ARBA00022598"/>
    </source>
</evidence>
<feature type="region of interest" description="Disordered" evidence="5">
    <location>
        <begin position="485"/>
        <end position="504"/>
    </location>
</feature>
<dbReference type="PANTHER" id="PTHR43585:SF2">
    <property type="entry name" value="ATP-GRASP ENZYME FSQD"/>
    <property type="match status" value="1"/>
</dbReference>
<keyword evidence="2 4" id="KW-0547">Nucleotide-binding</keyword>
<organism evidence="7 8">
    <name type="scientific">Byssothecium circinans</name>
    <dbReference type="NCBI Taxonomy" id="147558"/>
    <lineage>
        <taxon>Eukaryota</taxon>
        <taxon>Fungi</taxon>
        <taxon>Dikarya</taxon>
        <taxon>Ascomycota</taxon>
        <taxon>Pezizomycotina</taxon>
        <taxon>Dothideomycetes</taxon>
        <taxon>Pleosporomycetidae</taxon>
        <taxon>Pleosporales</taxon>
        <taxon>Massarineae</taxon>
        <taxon>Massarinaceae</taxon>
        <taxon>Byssothecium</taxon>
    </lineage>
</organism>
<dbReference type="InterPro" id="IPR011761">
    <property type="entry name" value="ATP-grasp"/>
</dbReference>
<keyword evidence="8" id="KW-1185">Reference proteome</keyword>
<keyword evidence="3 4" id="KW-0067">ATP-binding</keyword>
<dbReference type="GO" id="GO:0016874">
    <property type="term" value="F:ligase activity"/>
    <property type="evidence" value="ECO:0007669"/>
    <property type="project" value="UniProtKB-KW"/>
</dbReference>
<evidence type="ECO:0000256" key="5">
    <source>
        <dbReference type="SAM" id="MobiDB-lite"/>
    </source>
</evidence>
<dbReference type="InterPro" id="IPR052032">
    <property type="entry name" value="ATP-dep_AA_Ligase"/>
</dbReference>
<dbReference type="AlphaFoldDB" id="A0A6A5U6E4"/>
<dbReference type="GO" id="GO:0005524">
    <property type="term" value="F:ATP binding"/>
    <property type="evidence" value="ECO:0007669"/>
    <property type="project" value="UniProtKB-UniRule"/>
</dbReference>
<keyword evidence="1" id="KW-0436">Ligase</keyword>
<dbReference type="EMBL" id="ML976985">
    <property type="protein sequence ID" value="KAF1959422.1"/>
    <property type="molecule type" value="Genomic_DNA"/>
</dbReference>
<dbReference type="PROSITE" id="PS50975">
    <property type="entry name" value="ATP_GRASP"/>
    <property type="match status" value="1"/>
</dbReference>
<dbReference type="InterPro" id="IPR041472">
    <property type="entry name" value="BL00235/CARNS1_N"/>
</dbReference>
<dbReference type="InterPro" id="IPR013815">
    <property type="entry name" value="ATP_grasp_subdomain_1"/>
</dbReference>
<gene>
    <name evidence="7" type="ORF">CC80DRAFT_490346</name>
</gene>
<dbReference type="GO" id="GO:0046872">
    <property type="term" value="F:metal ion binding"/>
    <property type="evidence" value="ECO:0007669"/>
    <property type="project" value="InterPro"/>
</dbReference>
<dbReference type="Pfam" id="PF13535">
    <property type="entry name" value="ATP-grasp_4"/>
    <property type="match status" value="1"/>
</dbReference>
<dbReference type="Gene3D" id="3.30.470.20">
    <property type="entry name" value="ATP-grasp fold, B domain"/>
    <property type="match status" value="1"/>
</dbReference>
<dbReference type="Pfam" id="PF18130">
    <property type="entry name" value="ATPgrasp_N"/>
    <property type="match status" value="1"/>
</dbReference>
<dbReference type="Proteomes" id="UP000800035">
    <property type="component" value="Unassembled WGS sequence"/>
</dbReference>
<dbReference type="Gene3D" id="3.40.50.20">
    <property type="match status" value="1"/>
</dbReference>
<name>A0A6A5U6E4_9PLEO</name>
<dbReference type="OrthoDB" id="434648at2759"/>
<dbReference type="SUPFAM" id="SSF56059">
    <property type="entry name" value="Glutathione synthetase ATP-binding domain-like"/>
    <property type="match status" value="1"/>
</dbReference>
<evidence type="ECO:0000259" key="6">
    <source>
        <dbReference type="PROSITE" id="PS50975"/>
    </source>
</evidence>
<evidence type="ECO:0000256" key="2">
    <source>
        <dbReference type="ARBA" id="ARBA00022741"/>
    </source>
</evidence>
<reference evidence="7" key="1">
    <citation type="journal article" date="2020" name="Stud. Mycol.">
        <title>101 Dothideomycetes genomes: a test case for predicting lifestyles and emergence of pathogens.</title>
        <authorList>
            <person name="Haridas S."/>
            <person name="Albert R."/>
            <person name="Binder M."/>
            <person name="Bloem J."/>
            <person name="Labutti K."/>
            <person name="Salamov A."/>
            <person name="Andreopoulos B."/>
            <person name="Baker S."/>
            <person name="Barry K."/>
            <person name="Bills G."/>
            <person name="Bluhm B."/>
            <person name="Cannon C."/>
            <person name="Castanera R."/>
            <person name="Culley D."/>
            <person name="Daum C."/>
            <person name="Ezra D."/>
            <person name="Gonzalez J."/>
            <person name="Henrissat B."/>
            <person name="Kuo A."/>
            <person name="Liang C."/>
            <person name="Lipzen A."/>
            <person name="Lutzoni F."/>
            <person name="Magnuson J."/>
            <person name="Mondo S."/>
            <person name="Nolan M."/>
            <person name="Ohm R."/>
            <person name="Pangilinan J."/>
            <person name="Park H.-J."/>
            <person name="Ramirez L."/>
            <person name="Alfaro M."/>
            <person name="Sun H."/>
            <person name="Tritt A."/>
            <person name="Yoshinaga Y."/>
            <person name="Zwiers L.-H."/>
            <person name="Turgeon B."/>
            <person name="Goodwin S."/>
            <person name="Spatafora J."/>
            <person name="Crous P."/>
            <person name="Grigoriev I."/>
        </authorList>
    </citation>
    <scope>NUCLEOTIDE SEQUENCE</scope>
    <source>
        <strain evidence="7">CBS 675.92</strain>
    </source>
</reference>
<evidence type="ECO:0000313" key="8">
    <source>
        <dbReference type="Proteomes" id="UP000800035"/>
    </source>
</evidence>
<protein>
    <recommendedName>
        <fullName evidence="6">ATP-grasp domain-containing protein</fullName>
    </recommendedName>
</protein>
<evidence type="ECO:0000313" key="7">
    <source>
        <dbReference type="EMBL" id="KAF1959422.1"/>
    </source>
</evidence>
<feature type="domain" description="ATP-grasp" evidence="6">
    <location>
        <begin position="297"/>
        <end position="544"/>
    </location>
</feature>
<sequence length="679" mass="75305">MYPNFEKSGNVRFAASTSTPICFRWNYEAESDESRQRSSRILYLFPRNSPPDDCDLLELDERSPQHLFIQSTIAHFPRQPFAFVIPDRKGYVIRADYVRLRLRGLPHVQQAEGFTSSQYREVTGDVSSDPTVSSLLSIAIAGLILRVSSESREEASLINTISEEFSCRLCTPWITPTPQPRKRLALIDGRIYFPTSKHFYYAARALGISLVMLDRPNHYLQNATGPESKLREAFIAIDLTRDSTLPQRIVDAIKGYPDPIDAVVTICDPLLPFVAQANLLLGLPTNPPQAFEIAIDKHKTRLLDEETDQAFRISTSADLHARLASTAYPKLEYPLIIKPCSGNGSEGVVKVTCEPDLVSEVSQAFSRAPQGLQQNSDLVIESYVDGPEVDANLVLCDGDVIFCEIADDFPSTSDTIATTVQSGDALPTLNFLETQNVLPSALPPAEQALLKSQIHALLDKAGFRFGLYHCEARVKHSRTSYSLSPSSRTLDLQPTDNGVARHPDHEPRTFLVEINARTPGYIAAAATHITYGVDLFATVLLSAARDTQRLLAISQPFDFSRAAASLGSPKQRLRATQFHASILFIHPSFDTGSILLSDLNEVRVELARRRPELFGEDVILEWQPHFEKGDRVPGPASGELYWVLDCVVVCGGERAELLRMCEEVRGELARVVKMAPDGV</sequence>
<evidence type="ECO:0000256" key="4">
    <source>
        <dbReference type="PROSITE-ProRule" id="PRU00409"/>
    </source>
</evidence>
<dbReference type="PANTHER" id="PTHR43585">
    <property type="entry name" value="FUMIPYRROLE BIOSYNTHESIS PROTEIN C"/>
    <property type="match status" value="1"/>
</dbReference>